<feature type="signal peptide" evidence="12">
    <location>
        <begin position="1"/>
        <end position="49"/>
    </location>
</feature>
<dbReference type="Gene3D" id="1.10.287.70">
    <property type="match status" value="1"/>
</dbReference>
<dbReference type="PANTHER" id="PTHR18966">
    <property type="entry name" value="IONOTROPIC GLUTAMATE RECEPTOR"/>
    <property type="match status" value="1"/>
</dbReference>
<evidence type="ECO:0000256" key="6">
    <source>
        <dbReference type="ARBA" id="ARBA00023136"/>
    </source>
</evidence>
<evidence type="ECO:0000313" key="14">
    <source>
        <dbReference type="EMBL" id="EOX91410.1"/>
    </source>
</evidence>
<comment type="subcellular location">
    <subcellularLocation>
        <location evidence="1">Membrane</location>
        <topology evidence="1">Multi-pass membrane protein</topology>
    </subcellularLocation>
</comment>
<protein>
    <submittedName>
        <fullName evidence="14">Glutamate receptor 2 plant, putative</fullName>
    </submittedName>
</protein>
<dbReference type="GO" id="GO:0005886">
    <property type="term" value="C:plasma membrane"/>
    <property type="evidence" value="ECO:0000318"/>
    <property type="project" value="GO_Central"/>
</dbReference>
<dbReference type="Pfam" id="PF00060">
    <property type="entry name" value="Lig_chan"/>
    <property type="match status" value="1"/>
</dbReference>
<keyword evidence="12" id="KW-0732">Signal</keyword>
<keyword evidence="8" id="KW-0325">Glycoprotein</keyword>
<organism evidence="14 15">
    <name type="scientific">Theobroma cacao</name>
    <name type="common">Cacao</name>
    <name type="synonym">Cocoa</name>
    <dbReference type="NCBI Taxonomy" id="3641"/>
    <lineage>
        <taxon>Eukaryota</taxon>
        <taxon>Viridiplantae</taxon>
        <taxon>Streptophyta</taxon>
        <taxon>Embryophyta</taxon>
        <taxon>Tracheophyta</taxon>
        <taxon>Spermatophyta</taxon>
        <taxon>Magnoliopsida</taxon>
        <taxon>eudicotyledons</taxon>
        <taxon>Gunneridae</taxon>
        <taxon>Pentapetalae</taxon>
        <taxon>rosids</taxon>
        <taxon>malvids</taxon>
        <taxon>Malvales</taxon>
        <taxon>Malvaceae</taxon>
        <taxon>Byttnerioideae</taxon>
        <taxon>Theobroma</taxon>
    </lineage>
</organism>
<evidence type="ECO:0000256" key="12">
    <source>
        <dbReference type="SAM" id="SignalP"/>
    </source>
</evidence>
<dbReference type="SMART" id="SM00079">
    <property type="entry name" value="PBPe"/>
    <property type="match status" value="1"/>
</dbReference>
<evidence type="ECO:0000256" key="9">
    <source>
        <dbReference type="ARBA" id="ARBA00023286"/>
    </source>
</evidence>
<keyword evidence="4 11" id="KW-1133">Transmembrane helix</keyword>
<keyword evidence="7 14" id="KW-0675">Receptor</keyword>
<proteinExistence type="predicted"/>
<dbReference type="InParanoid" id="A0A061DGE9"/>
<keyword evidence="6 11" id="KW-0472">Membrane</keyword>
<sequence length="678" mass="75963">MANTQRGGDSITTIEKKNFSFRQEEMSSTFAKLFFFLLLLLLPSSNCSAIRDGEEKVNEDDQCIMRCNARGDAHQIQLRFNHSHGKVTPIDLDESYQSYVAIRNLTSQNLPILCTVTNYEAAITAAINEVTRRTKATILCALPAKAKSIMENESSTSYISRHMYEITRQIASVIGNYQWLKPGTFVADDSDRVSDLEIVTFNMNSHPKQNAGGIIQMAATLSFSTSRPLQYYTELTIAVPVRSIPWQFANTSHDENHRETQITGFWIDIFKAAVAMMPVNTTYKLVPFYGSEDQLLKEVAHETFDAAVGLTVIKEEQSQLVEFSYPYLEVGPVIVMRKDIELNQVFSFMSPFTDEMWLTLALMTVFTAFVICLVEHRTGNESGGNLPSRQVGAFFWFSFATLFYGGHRESARSSLTYFVLAPWLFLILVVTSTYTASFTSMVTSSETEPSYLDIENLKITNAIIGCDGDSIIFRFIVEVLGFQPNNIKNIAQSSIDDYAKALSSGKIKAAFLLTPYADVFLAKYCKGFTTWRPCRNLRGSIVVFPRGSNLVPEMSEAMLRLIKSGKFKQMQEEMLSFSDCSSSTIDGTMKRGIGPGPFSGLFILSGLASAIAMLITVIRQMKIRLESCIQRMLMGRGLWVWLTTQFSRNQRRNELQIQLSRISSPSQTQGSAAPGTLL</sequence>
<evidence type="ECO:0000259" key="13">
    <source>
        <dbReference type="SMART" id="SM00079"/>
    </source>
</evidence>
<feature type="transmembrane region" description="Helical" evidence="11">
    <location>
        <begin position="417"/>
        <end position="436"/>
    </location>
</feature>
<keyword evidence="2" id="KW-0813">Transport</keyword>
<dbReference type="InterPro" id="IPR001320">
    <property type="entry name" value="Iontro_rcpt_C"/>
</dbReference>
<dbReference type="GO" id="GO:0015276">
    <property type="term" value="F:ligand-gated monoatomic ion channel activity"/>
    <property type="evidence" value="ECO:0000318"/>
    <property type="project" value="GO_Central"/>
</dbReference>
<dbReference type="Gramene" id="EOX91410">
    <property type="protein sequence ID" value="EOX91410"/>
    <property type="gene ID" value="TCM_000615"/>
</dbReference>
<dbReference type="eggNOG" id="KOG1052">
    <property type="taxonomic scope" value="Eukaryota"/>
</dbReference>
<accession>A0A061DGE9</accession>
<dbReference type="GO" id="GO:0038023">
    <property type="term" value="F:signaling receptor activity"/>
    <property type="evidence" value="ECO:0000318"/>
    <property type="project" value="GO_Central"/>
</dbReference>
<evidence type="ECO:0000256" key="11">
    <source>
        <dbReference type="SAM" id="Phobius"/>
    </source>
</evidence>
<reference evidence="14 15" key="1">
    <citation type="journal article" date="2013" name="Genome Biol.">
        <title>The genome sequence of the most widely cultivated cacao type and its use to identify candidate genes regulating pod color.</title>
        <authorList>
            <person name="Motamayor J.C."/>
            <person name="Mockaitis K."/>
            <person name="Schmutz J."/>
            <person name="Haiminen N."/>
            <person name="Iii D.L."/>
            <person name="Cornejo O."/>
            <person name="Findley S.D."/>
            <person name="Zheng P."/>
            <person name="Utro F."/>
            <person name="Royaert S."/>
            <person name="Saski C."/>
            <person name="Jenkins J."/>
            <person name="Podicheti R."/>
            <person name="Zhao M."/>
            <person name="Scheffler B.E."/>
            <person name="Stack J.C."/>
            <person name="Feltus F.A."/>
            <person name="Mustiga G.M."/>
            <person name="Amores F."/>
            <person name="Phillips W."/>
            <person name="Marelli J.P."/>
            <person name="May G.D."/>
            <person name="Shapiro H."/>
            <person name="Ma J."/>
            <person name="Bustamante C.D."/>
            <person name="Schnell R.J."/>
            <person name="Main D."/>
            <person name="Gilbert D."/>
            <person name="Parida L."/>
            <person name="Kuhn D.N."/>
        </authorList>
    </citation>
    <scope>NUCLEOTIDE SEQUENCE [LARGE SCALE GENOMIC DNA]</scope>
    <source>
        <strain evidence="15">cv. Matina 1-6</strain>
    </source>
</reference>
<feature type="chain" id="PRO_5001600896" evidence="12">
    <location>
        <begin position="50"/>
        <end position="678"/>
    </location>
</feature>
<dbReference type="EMBL" id="CM001879">
    <property type="protein sequence ID" value="EOX91410.1"/>
    <property type="molecule type" value="Genomic_DNA"/>
</dbReference>
<dbReference type="OMA" id="HDENHRE"/>
<keyword evidence="5" id="KW-0406">Ion transport</keyword>
<dbReference type="FunFam" id="1.10.287.70:FF:000172">
    <property type="entry name" value="Glutamate receptor"/>
    <property type="match status" value="1"/>
</dbReference>
<evidence type="ECO:0000313" key="15">
    <source>
        <dbReference type="Proteomes" id="UP000026915"/>
    </source>
</evidence>
<feature type="domain" description="Ionotropic glutamate receptor C-terminal" evidence="13">
    <location>
        <begin position="234"/>
        <end position="577"/>
    </location>
</feature>
<feature type="transmembrane region" description="Helical" evidence="11">
    <location>
        <begin position="598"/>
        <end position="618"/>
    </location>
</feature>
<evidence type="ECO:0000256" key="8">
    <source>
        <dbReference type="ARBA" id="ARBA00023180"/>
    </source>
</evidence>
<dbReference type="Gene3D" id="3.40.190.10">
    <property type="entry name" value="Periplasmic binding protein-like II"/>
    <property type="match status" value="1"/>
</dbReference>
<dbReference type="SUPFAM" id="SSF53850">
    <property type="entry name" value="Periplasmic binding protein-like II"/>
    <property type="match status" value="1"/>
</dbReference>
<dbReference type="AlphaFoldDB" id="A0A061DGE9"/>
<feature type="transmembrane region" description="Helical" evidence="11">
    <location>
        <begin position="356"/>
        <end position="374"/>
    </location>
</feature>
<keyword evidence="9" id="KW-1071">Ligand-gated ion channel</keyword>
<evidence type="ECO:0000256" key="2">
    <source>
        <dbReference type="ARBA" id="ARBA00022448"/>
    </source>
</evidence>
<evidence type="ECO:0000256" key="1">
    <source>
        <dbReference type="ARBA" id="ARBA00004141"/>
    </source>
</evidence>
<dbReference type="InterPro" id="IPR015683">
    <property type="entry name" value="Ionotropic_Glu_rcpt"/>
</dbReference>
<evidence type="ECO:0000256" key="7">
    <source>
        <dbReference type="ARBA" id="ARBA00023170"/>
    </source>
</evidence>
<keyword evidence="10" id="KW-0407">Ion channel</keyword>
<keyword evidence="15" id="KW-1185">Reference proteome</keyword>
<gene>
    <name evidence="14" type="ORF">TCM_000615</name>
</gene>
<evidence type="ECO:0000256" key="3">
    <source>
        <dbReference type="ARBA" id="ARBA00022692"/>
    </source>
</evidence>
<keyword evidence="3 11" id="KW-0812">Transmembrane</keyword>
<evidence type="ECO:0000256" key="10">
    <source>
        <dbReference type="ARBA" id="ARBA00023303"/>
    </source>
</evidence>
<dbReference type="HOGENOM" id="CLU_410171_0_0_1"/>
<evidence type="ECO:0000256" key="4">
    <source>
        <dbReference type="ARBA" id="ARBA00022989"/>
    </source>
</evidence>
<name>A0A061DGE9_THECC</name>
<evidence type="ECO:0000256" key="5">
    <source>
        <dbReference type="ARBA" id="ARBA00023065"/>
    </source>
</evidence>
<dbReference type="Proteomes" id="UP000026915">
    <property type="component" value="Chromosome 1"/>
</dbReference>